<evidence type="ECO:0000259" key="3">
    <source>
        <dbReference type="Pfam" id="PF02563"/>
    </source>
</evidence>
<sequence length="407" mass="44265">MRRIMRGARVVCALGAIWLAQGIGAPVLAETLVERGDVLYVAVVGTPEMTRDARVDADGRVRLPLVGGIPVAGSNLDEISARIKEALVKANILLDPVVLVEISTYRPIYIGGAVKRSGAVPYEPGLTVRHALIAAGGLETATSVEPVGIGQVLELLARQRAASLSLAQTDSEIARLKAQLAQADAPAQDPPEMAQNAAPDAPAEARAIQKIDSDLLRDLSFQRSSNLAYAKTAVKLAEVEIDVLEQQATFQKHEQQLQHDEVERTRTLVERGLVPLPQLMELQREDSRLSRDLLENYAFAARARQSMERIRHETSVEATQNRIKNRESYRAALRERAALQSELDIIAGHLLAAGQKSDPQAGIAAVEPNVVIYRRASNETRKVPATMETPLEPGDIVELNLPDLVRG</sequence>
<dbReference type="Proteomes" id="UP001557465">
    <property type="component" value="Unassembled WGS sequence"/>
</dbReference>
<evidence type="ECO:0000313" key="6">
    <source>
        <dbReference type="Proteomes" id="UP001557465"/>
    </source>
</evidence>
<dbReference type="EMBL" id="JBFRYC010000002">
    <property type="protein sequence ID" value="MEX1660896.1"/>
    <property type="molecule type" value="Genomic_DNA"/>
</dbReference>
<keyword evidence="1" id="KW-0732">Signal</keyword>
<dbReference type="RefSeq" id="WP_368391085.1">
    <property type="nucleotide sequence ID" value="NZ_JBFRYC010000002.1"/>
</dbReference>
<feature type="coiled-coil region" evidence="2">
    <location>
        <begin position="227"/>
        <end position="256"/>
    </location>
</feature>
<accession>A0ABV3TH37</accession>
<reference evidence="5 6" key="1">
    <citation type="journal article" date="2011" name="Int. J. Syst. Evol. Microbiol.">
        <title>Zhongshania antarctica gen. nov., sp. nov. and Zhongshania guokunii sp. nov., gammaproteobacteria respectively isolated from coastal attached (fast) ice and surface seawater of the Antarctic.</title>
        <authorList>
            <person name="Li H.J."/>
            <person name="Zhang X.Y."/>
            <person name="Chen C.X."/>
            <person name="Zhang Y.J."/>
            <person name="Gao Z.M."/>
            <person name="Yu Y."/>
            <person name="Chen X.L."/>
            <person name="Chen B."/>
            <person name="Zhang Y.Z."/>
        </authorList>
    </citation>
    <scope>NUCLEOTIDE SEQUENCE [LARGE SCALE GENOMIC DNA]</scope>
    <source>
        <strain evidence="5 6">15-R06ZXC-3</strain>
    </source>
</reference>
<organism evidence="5 6">
    <name type="scientific">Thioclava arctica</name>
    <dbReference type="NCBI Taxonomy" id="3238301"/>
    <lineage>
        <taxon>Bacteria</taxon>
        <taxon>Pseudomonadati</taxon>
        <taxon>Pseudomonadota</taxon>
        <taxon>Alphaproteobacteria</taxon>
        <taxon>Rhodobacterales</taxon>
        <taxon>Paracoccaceae</taxon>
        <taxon>Thioclava</taxon>
    </lineage>
</organism>
<dbReference type="Pfam" id="PF25994">
    <property type="entry name" value="HH_AprE"/>
    <property type="match status" value="1"/>
</dbReference>
<proteinExistence type="predicted"/>
<dbReference type="PANTHER" id="PTHR33619">
    <property type="entry name" value="POLYSACCHARIDE EXPORT PROTEIN GFCE-RELATED"/>
    <property type="match status" value="1"/>
</dbReference>
<keyword evidence="6" id="KW-1185">Reference proteome</keyword>
<dbReference type="InterPro" id="IPR049712">
    <property type="entry name" value="Poly_export"/>
</dbReference>
<gene>
    <name evidence="5" type="ORF">AB4874_04425</name>
</gene>
<dbReference type="InterPro" id="IPR003715">
    <property type="entry name" value="Poly_export_N"/>
</dbReference>
<evidence type="ECO:0000259" key="4">
    <source>
        <dbReference type="Pfam" id="PF25994"/>
    </source>
</evidence>
<feature type="domain" description="Polysaccharide export protein N-terminal" evidence="3">
    <location>
        <begin position="29"/>
        <end position="102"/>
    </location>
</feature>
<keyword evidence="2" id="KW-0175">Coiled coil</keyword>
<name>A0ABV3TH37_9RHOB</name>
<dbReference type="PANTHER" id="PTHR33619:SF3">
    <property type="entry name" value="POLYSACCHARIDE EXPORT PROTEIN GFCE-RELATED"/>
    <property type="match status" value="1"/>
</dbReference>
<dbReference type="Pfam" id="PF02563">
    <property type="entry name" value="Poly_export"/>
    <property type="match status" value="1"/>
</dbReference>
<feature type="domain" description="AprE-like long alpha-helical hairpin" evidence="4">
    <location>
        <begin position="158"/>
        <end position="343"/>
    </location>
</feature>
<comment type="caution">
    <text evidence="5">The sequence shown here is derived from an EMBL/GenBank/DDBJ whole genome shotgun (WGS) entry which is preliminary data.</text>
</comment>
<evidence type="ECO:0000256" key="1">
    <source>
        <dbReference type="ARBA" id="ARBA00022729"/>
    </source>
</evidence>
<dbReference type="Gene3D" id="3.30.1950.10">
    <property type="entry name" value="wza like domain"/>
    <property type="match status" value="1"/>
</dbReference>
<evidence type="ECO:0000256" key="2">
    <source>
        <dbReference type="SAM" id="Coils"/>
    </source>
</evidence>
<evidence type="ECO:0000313" key="5">
    <source>
        <dbReference type="EMBL" id="MEX1660896.1"/>
    </source>
</evidence>
<protein>
    <submittedName>
        <fullName evidence="5">Polysaccharide biosynthesis/export family protein</fullName>
    </submittedName>
</protein>
<dbReference type="InterPro" id="IPR058781">
    <property type="entry name" value="HH_AprE-like"/>
</dbReference>
<dbReference type="Gene3D" id="3.10.560.10">
    <property type="entry name" value="Outer membrane lipoprotein wza domain like"/>
    <property type="match status" value="1"/>
</dbReference>